<keyword evidence="1" id="KW-0472">Membrane</keyword>
<proteinExistence type="predicted"/>
<dbReference type="PANTHER" id="PTHR38033">
    <property type="entry name" value="MEMBRANE PROTEIN-RELATED"/>
    <property type="match status" value="1"/>
</dbReference>
<accession>A0A4Y9T7I4</accession>
<evidence type="ECO:0000313" key="4">
    <source>
        <dbReference type="Proteomes" id="UP000297258"/>
    </source>
</evidence>
<dbReference type="NCBIfam" id="NF038228">
    <property type="entry name" value="IcmH_DotU_IVB"/>
    <property type="match status" value="1"/>
</dbReference>
<name>A0A4Y9T7I4_9BURK</name>
<comment type="caution">
    <text evidence="3">The sequence shown here is derived from an EMBL/GenBank/DDBJ whole genome shotgun (WGS) entry which is preliminary data.</text>
</comment>
<protein>
    <submittedName>
        <fullName evidence="3">DotU family type IV/VI secretion system protein</fullName>
    </submittedName>
</protein>
<dbReference type="EMBL" id="SPUM01000041">
    <property type="protein sequence ID" value="TFW33377.1"/>
    <property type="molecule type" value="Genomic_DNA"/>
</dbReference>
<feature type="transmembrane region" description="Helical" evidence="1">
    <location>
        <begin position="202"/>
        <end position="222"/>
    </location>
</feature>
<dbReference type="InterPro" id="IPR038522">
    <property type="entry name" value="T4/T6SS_DotU_sf"/>
</dbReference>
<evidence type="ECO:0000256" key="1">
    <source>
        <dbReference type="SAM" id="Phobius"/>
    </source>
</evidence>
<evidence type="ECO:0000313" key="3">
    <source>
        <dbReference type="EMBL" id="TFW33377.1"/>
    </source>
</evidence>
<keyword evidence="1" id="KW-1133">Transmembrane helix</keyword>
<dbReference type="RefSeq" id="WP_135189032.1">
    <property type="nucleotide sequence ID" value="NZ_SPUM01000041.1"/>
</dbReference>
<dbReference type="Proteomes" id="UP000297258">
    <property type="component" value="Unassembled WGS sequence"/>
</dbReference>
<evidence type="ECO:0000259" key="2">
    <source>
        <dbReference type="Pfam" id="PF09850"/>
    </source>
</evidence>
<gene>
    <name evidence="3" type="ORF">E4O92_06930</name>
</gene>
<keyword evidence="4" id="KW-1185">Reference proteome</keyword>
<dbReference type="PANTHER" id="PTHR38033:SF1">
    <property type="entry name" value="DOTU FAMILY TYPE IV_VI SECRETION SYSTEM PROTEIN"/>
    <property type="match status" value="1"/>
</dbReference>
<dbReference type="OrthoDB" id="345640at2"/>
<dbReference type="NCBIfam" id="TIGR03349">
    <property type="entry name" value="IV_VI_DotU"/>
    <property type="match status" value="1"/>
</dbReference>
<keyword evidence="1" id="KW-0812">Transmembrane</keyword>
<dbReference type="AlphaFoldDB" id="A0A4Y9T7I4"/>
<feature type="domain" description="Type IV / VI secretion system DotU" evidence="2">
    <location>
        <begin position="26"/>
        <end position="224"/>
    </location>
</feature>
<organism evidence="3 4">
    <name type="scientific">Massilia horti</name>
    <dbReference type="NCBI Taxonomy" id="2562153"/>
    <lineage>
        <taxon>Bacteria</taxon>
        <taxon>Pseudomonadati</taxon>
        <taxon>Pseudomonadota</taxon>
        <taxon>Betaproteobacteria</taxon>
        <taxon>Burkholderiales</taxon>
        <taxon>Oxalobacteraceae</taxon>
        <taxon>Telluria group</taxon>
        <taxon>Massilia</taxon>
    </lineage>
</organism>
<dbReference type="Gene3D" id="1.25.40.590">
    <property type="entry name" value="Type IV / VI secretion system, DotU"/>
    <property type="match status" value="1"/>
</dbReference>
<dbReference type="Pfam" id="PF09850">
    <property type="entry name" value="DotU"/>
    <property type="match status" value="1"/>
</dbReference>
<reference evidence="3 4" key="1">
    <citation type="submission" date="2019-03" db="EMBL/GenBank/DDBJ databases">
        <title>Draft genome of Massilia hortus sp. nov., a novel bacterial species of the Oxalobacteraceae family.</title>
        <authorList>
            <person name="Peta V."/>
            <person name="Raths R."/>
            <person name="Bucking H."/>
        </authorList>
    </citation>
    <scope>NUCLEOTIDE SEQUENCE [LARGE SCALE GENOMIC DNA]</scope>
    <source>
        <strain evidence="3 4">ONC3</strain>
    </source>
</reference>
<sequence>MTPHAERRAAPSLPGRGAAGNAPQSLVDLMYEGFYALFLLKNGCGPHDNAAFPEHMTQFLADVDRNAKNLGVAADDVTAAKYAFCAAVDEIILRSEYEIREAWETRPLQLRVFGDQLAGEHFFHRLEDLRAKGSVHLQALEVFHMCLLLGFQGRYALDGRDKLNYLVARLGDEIARMRGRSRGFAPHAQRPDQIANKLRSDLSLWVLTVVFSLAGLGAYMGFRTSLTRETDTAMATYNDLVKLPPRAANVTITLP</sequence>
<dbReference type="InterPro" id="IPR017732">
    <property type="entry name" value="T4/T6SS_DotU"/>
</dbReference>